<proteinExistence type="predicted"/>
<sequence length="74" mass="8610">MPNGFPNFRHDPNTEPRYVIKTNKTSSQSQPRYTDSISQPTEGPKLSKYQYPTEREPKPKKKSNPKVEGQFEKL</sequence>
<keyword evidence="3" id="KW-1185">Reference proteome</keyword>
<feature type="region of interest" description="Disordered" evidence="1">
    <location>
        <begin position="1"/>
        <end position="74"/>
    </location>
</feature>
<name>A0AA39QR63_9LECA</name>
<reference evidence="2" key="1">
    <citation type="submission" date="2023-03" db="EMBL/GenBank/DDBJ databases">
        <title>Complete genome of Cladonia borealis.</title>
        <authorList>
            <person name="Park H."/>
        </authorList>
    </citation>
    <scope>NUCLEOTIDE SEQUENCE</scope>
    <source>
        <strain evidence="2">ANT050790</strain>
    </source>
</reference>
<comment type="caution">
    <text evidence="2">The sequence shown here is derived from an EMBL/GenBank/DDBJ whole genome shotgun (WGS) entry which is preliminary data.</text>
</comment>
<protein>
    <submittedName>
        <fullName evidence="2">Uncharacterized protein</fullName>
    </submittedName>
</protein>
<dbReference type="Proteomes" id="UP001166286">
    <property type="component" value="Unassembled WGS sequence"/>
</dbReference>
<organism evidence="2 3">
    <name type="scientific">Cladonia borealis</name>
    <dbReference type="NCBI Taxonomy" id="184061"/>
    <lineage>
        <taxon>Eukaryota</taxon>
        <taxon>Fungi</taxon>
        <taxon>Dikarya</taxon>
        <taxon>Ascomycota</taxon>
        <taxon>Pezizomycotina</taxon>
        <taxon>Lecanoromycetes</taxon>
        <taxon>OSLEUM clade</taxon>
        <taxon>Lecanoromycetidae</taxon>
        <taxon>Lecanorales</taxon>
        <taxon>Lecanorineae</taxon>
        <taxon>Cladoniaceae</taxon>
        <taxon>Cladonia</taxon>
    </lineage>
</organism>
<dbReference type="AlphaFoldDB" id="A0AA39QR63"/>
<evidence type="ECO:0000313" key="3">
    <source>
        <dbReference type="Proteomes" id="UP001166286"/>
    </source>
</evidence>
<evidence type="ECO:0000256" key="1">
    <source>
        <dbReference type="SAM" id="MobiDB-lite"/>
    </source>
</evidence>
<evidence type="ECO:0000313" key="2">
    <source>
        <dbReference type="EMBL" id="KAK0507652.1"/>
    </source>
</evidence>
<gene>
    <name evidence="2" type="ORF">JMJ35_009541</name>
</gene>
<accession>A0AA39QR63</accession>
<feature type="compositionally biased region" description="Polar residues" evidence="1">
    <location>
        <begin position="22"/>
        <end position="41"/>
    </location>
</feature>
<dbReference type="EMBL" id="JAFEKC020000022">
    <property type="protein sequence ID" value="KAK0507652.1"/>
    <property type="molecule type" value="Genomic_DNA"/>
</dbReference>